<evidence type="ECO:0000256" key="1">
    <source>
        <dbReference type="SAM" id="Phobius"/>
    </source>
</evidence>
<keyword evidence="1" id="KW-0812">Transmembrane</keyword>
<sequence>MIPKMMRSICPYVFWITILIIIATPAFASLLRQGYFSMHDDQHVVRLHLLHQSIMQGVLFPRWVDGLGFGYGYPLFNFYPPFIYYVAEIFHLTGISLIWSLKFMLITGFITAAFGMYLLGTKLFDRFVGVLSATLYTYFFYHAVNAYVRGAFAEFISMSVLPFIFHASQLLYENQNTKRVTYLGVGFAVLILTHPLIAFPSLIFIGIFEFYHLITAQNKFKFLFFSAAAYLIGLGLSAFFWLPSMFERSYTFVDDILTKELASYLIHFVYPQQLLSSLWGYGGSIAGPNDGITFQLGNAHILLLITSIILFIVVKIIYSEDSKTSQMLIITAMFAISIFMMIPLSNQLWNNISFLWYLQFPWRFMTFAGIFLSIIAAASIYYMKYFVPQFIRILVLLIFILMTVSIYGKYFQPRQFIDVGDDSRITKEEISWRISKSSFEFVPKGIKTKKTKYNTTALAIEKSNIPFKLFQVENSVNVKVEKDIAQKKIFNIDSPINTVFRLNTFYFPGWNGYARANNSKNWTKLIITDENDLKLITSAIPKGKYQLKFAFEDTGIRKFSNTISQITVIIVLFLLLSLKGSIILYIRRRIV</sequence>
<keyword evidence="1" id="KW-0472">Membrane</keyword>
<feature type="transmembrane region" description="Helical" evidence="1">
    <location>
        <begin position="126"/>
        <end position="144"/>
    </location>
</feature>
<feature type="transmembrane region" description="Helical" evidence="1">
    <location>
        <begin position="390"/>
        <end position="408"/>
    </location>
</feature>
<feature type="transmembrane region" description="Helical" evidence="1">
    <location>
        <begin position="299"/>
        <end position="318"/>
    </location>
</feature>
<reference evidence="3 4" key="1">
    <citation type="submission" date="2017-09" db="EMBL/GenBank/DDBJ databases">
        <title>Depth-based differentiation of microbial function through sediment-hosted aquifers and enrichment of novel symbionts in the deep terrestrial subsurface.</title>
        <authorList>
            <person name="Probst A.J."/>
            <person name="Ladd B."/>
            <person name="Jarett J.K."/>
            <person name="Geller-Mcgrath D.E."/>
            <person name="Sieber C.M."/>
            <person name="Emerson J.B."/>
            <person name="Anantharaman K."/>
            <person name="Thomas B.C."/>
            <person name="Malmstrom R."/>
            <person name="Stieglmeier M."/>
            <person name="Klingl A."/>
            <person name="Woyke T."/>
            <person name="Ryan C.M."/>
            <person name="Banfield J.F."/>
        </authorList>
    </citation>
    <scope>NUCLEOTIDE SEQUENCE [LARGE SCALE GENOMIC DNA]</scope>
    <source>
        <strain evidence="3">CG11_big_fil_rev_8_21_14_0_20_36_8</strain>
    </source>
</reference>
<feature type="transmembrane region" description="Helical" evidence="1">
    <location>
        <begin position="68"/>
        <end position="87"/>
    </location>
</feature>
<feature type="transmembrane region" description="Helical" evidence="1">
    <location>
        <begin position="222"/>
        <end position="242"/>
    </location>
</feature>
<organism evidence="3 4">
    <name type="scientific">Candidatus Roizmanbacteria bacterium CG11_big_fil_rev_8_21_14_0_20_36_8</name>
    <dbReference type="NCBI Taxonomy" id="1974856"/>
    <lineage>
        <taxon>Bacteria</taxon>
        <taxon>Candidatus Roizmaniibacteriota</taxon>
    </lineage>
</organism>
<feature type="transmembrane region" description="Helical" evidence="1">
    <location>
        <begin position="12"/>
        <end position="31"/>
    </location>
</feature>
<dbReference type="InterPro" id="IPR018776">
    <property type="entry name" value="Membrane_prot_PTPS-rel_domain"/>
</dbReference>
<dbReference type="AlphaFoldDB" id="A0A2M6ISU6"/>
<name>A0A2M6ISU6_9BACT</name>
<protein>
    <recommendedName>
        <fullName evidence="2">Membrane protein 6-pyruvoyl-tetrahydropterin synthase-related domain-containing protein</fullName>
    </recommendedName>
</protein>
<feature type="transmembrane region" description="Helical" evidence="1">
    <location>
        <begin position="364"/>
        <end position="383"/>
    </location>
</feature>
<gene>
    <name evidence="3" type="ORF">COV58_04760</name>
</gene>
<evidence type="ECO:0000313" key="4">
    <source>
        <dbReference type="Proteomes" id="UP000231056"/>
    </source>
</evidence>
<feature type="transmembrane region" description="Helical" evidence="1">
    <location>
        <begin position="151"/>
        <end position="172"/>
    </location>
</feature>
<evidence type="ECO:0000259" key="2">
    <source>
        <dbReference type="Pfam" id="PF10131"/>
    </source>
</evidence>
<comment type="caution">
    <text evidence="3">The sequence shown here is derived from an EMBL/GenBank/DDBJ whole genome shotgun (WGS) entry which is preliminary data.</text>
</comment>
<feature type="transmembrane region" description="Helical" evidence="1">
    <location>
        <begin position="99"/>
        <end position="120"/>
    </location>
</feature>
<proteinExistence type="predicted"/>
<feature type="transmembrane region" description="Helical" evidence="1">
    <location>
        <begin position="566"/>
        <end position="586"/>
    </location>
</feature>
<feature type="transmembrane region" description="Helical" evidence="1">
    <location>
        <begin position="184"/>
        <end position="210"/>
    </location>
</feature>
<dbReference type="Pfam" id="PF10131">
    <property type="entry name" value="PTPS_related"/>
    <property type="match status" value="1"/>
</dbReference>
<dbReference type="EMBL" id="PCVM01000113">
    <property type="protein sequence ID" value="PIQ73011.1"/>
    <property type="molecule type" value="Genomic_DNA"/>
</dbReference>
<accession>A0A2M6ISU6</accession>
<evidence type="ECO:0000313" key="3">
    <source>
        <dbReference type="EMBL" id="PIQ73011.1"/>
    </source>
</evidence>
<feature type="domain" description="Membrane protein 6-pyruvoyl-tetrahydropterin synthase-related" evidence="2">
    <location>
        <begin position="76"/>
        <end position="414"/>
    </location>
</feature>
<dbReference type="Proteomes" id="UP000231056">
    <property type="component" value="Unassembled WGS sequence"/>
</dbReference>
<keyword evidence="1" id="KW-1133">Transmembrane helix</keyword>
<feature type="transmembrane region" description="Helical" evidence="1">
    <location>
        <begin position="327"/>
        <end position="344"/>
    </location>
</feature>